<protein>
    <recommendedName>
        <fullName evidence="1">HTH cro/C1-type domain-containing protein</fullName>
    </recommendedName>
</protein>
<evidence type="ECO:0000313" key="2">
    <source>
        <dbReference type="EMBL" id="CAA9340374.1"/>
    </source>
</evidence>
<proteinExistence type="predicted"/>
<dbReference type="GO" id="GO:0003677">
    <property type="term" value="F:DNA binding"/>
    <property type="evidence" value="ECO:0007669"/>
    <property type="project" value="InterPro"/>
</dbReference>
<dbReference type="EMBL" id="CADCUB010000114">
    <property type="protein sequence ID" value="CAA9340374.1"/>
    <property type="molecule type" value="Genomic_DNA"/>
</dbReference>
<reference evidence="2" key="1">
    <citation type="submission" date="2020-02" db="EMBL/GenBank/DDBJ databases">
        <authorList>
            <person name="Meier V. D."/>
        </authorList>
    </citation>
    <scope>NUCLEOTIDE SEQUENCE</scope>
    <source>
        <strain evidence="2">AVDCRST_MAG07</strain>
    </source>
</reference>
<dbReference type="SUPFAM" id="SSF47413">
    <property type="entry name" value="lambda repressor-like DNA-binding domains"/>
    <property type="match status" value="1"/>
</dbReference>
<dbReference type="PROSITE" id="PS50943">
    <property type="entry name" value="HTH_CROC1"/>
    <property type="match status" value="1"/>
</dbReference>
<dbReference type="Pfam" id="PF13560">
    <property type="entry name" value="HTH_31"/>
    <property type="match status" value="1"/>
</dbReference>
<dbReference type="InterPro" id="IPR001387">
    <property type="entry name" value="Cro/C1-type_HTH"/>
</dbReference>
<dbReference type="CDD" id="cd00093">
    <property type="entry name" value="HTH_XRE"/>
    <property type="match status" value="1"/>
</dbReference>
<dbReference type="InterPro" id="IPR010982">
    <property type="entry name" value="Lambda_DNA-bd_dom_sf"/>
</dbReference>
<dbReference type="Gene3D" id="1.10.260.40">
    <property type="entry name" value="lambda repressor-like DNA-binding domains"/>
    <property type="match status" value="1"/>
</dbReference>
<organism evidence="2">
    <name type="scientific">uncultured Frankineae bacterium</name>
    <dbReference type="NCBI Taxonomy" id="437475"/>
    <lineage>
        <taxon>Bacteria</taxon>
        <taxon>Bacillati</taxon>
        <taxon>Actinomycetota</taxon>
        <taxon>Actinomycetes</taxon>
        <taxon>Frankiales</taxon>
        <taxon>environmental samples</taxon>
    </lineage>
</organism>
<sequence length="177" mass="19284">MAVPSNEKQTSAIAERLRAAREQAGLTLDEVSDRTALLRSYLAALEDGRRRPLPAELERLSAAYGLDLSGLLPARRPVQVDLAMGQMRLGDDLRVQDLTDDRQVYATYLFLLCTARGAAPGERIRLRTSDVDLLTSVLGQDPVTVEERLVELMGCTAQEARLLSGVLLSGGTVPRPV</sequence>
<name>A0A6J4LTH5_9ACTN</name>
<dbReference type="SMART" id="SM00530">
    <property type="entry name" value="HTH_XRE"/>
    <property type="match status" value="1"/>
</dbReference>
<dbReference type="AlphaFoldDB" id="A0A6J4LTH5"/>
<feature type="domain" description="HTH cro/C1-type" evidence="1">
    <location>
        <begin position="17"/>
        <end position="71"/>
    </location>
</feature>
<gene>
    <name evidence="2" type="ORF">AVDCRST_MAG07-2289</name>
</gene>
<accession>A0A6J4LTH5</accession>
<evidence type="ECO:0000259" key="1">
    <source>
        <dbReference type="PROSITE" id="PS50943"/>
    </source>
</evidence>